<evidence type="ECO:0000256" key="2">
    <source>
        <dbReference type="SAM" id="MobiDB-lite"/>
    </source>
</evidence>
<reference evidence="5 6" key="1">
    <citation type="submission" date="2018-11" db="EMBL/GenBank/DDBJ databases">
        <title>Genomic profiling of Staphylococcus species from a Poultry farm system in KwaZulu-Natal, South Africa.</title>
        <authorList>
            <person name="Amoako D.G."/>
            <person name="Somboro A.M."/>
            <person name="Abia A.L.K."/>
            <person name="Bester L.A."/>
            <person name="Essack S.Y."/>
        </authorList>
    </citation>
    <scope>NUCLEOTIDE SEQUENCE [LARGE SCALE GENOMIC DNA]</scope>
    <source>
        <strain evidence="5 6">SA11</strain>
    </source>
</reference>
<dbReference type="PANTHER" id="PTHR31284:SF10">
    <property type="entry name" value="ACID PHOSPHATASE-LIKE PROTEIN"/>
    <property type="match status" value="1"/>
</dbReference>
<accession>A0A143PDG1</accession>
<evidence type="ECO:0000313" key="4">
    <source>
        <dbReference type="EMBL" id="QQS81854.1"/>
    </source>
</evidence>
<keyword evidence="1 3" id="KW-0732">Signal</keyword>
<organism evidence="5 6">
    <name type="scientific">Staphylococcus condimenti</name>
    <dbReference type="NCBI Taxonomy" id="70255"/>
    <lineage>
        <taxon>Bacteria</taxon>
        <taxon>Bacillati</taxon>
        <taxon>Bacillota</taxon>
        <taxon>Bacilli</taxon>
        <taxon>Bacillales</taxon>
        <taxon>Staphylococcaceae</taxon>
        <taxon>Staphylococcus</taxon>
    </lineage>
</organism>
<feature type="chain" id="PRO_5044548792" evidence="3">
    <location>
        <begin position="28"/>
        <end position="300"/>
    </location>
</feature>
<dbReference type="RefSeq" id="WP_047131555.1">
    <property type="nucleotide sequence ID" value="NZ_CP015114.1"/>
</dbReference>
<evidence type="ECO:0000256" key="3">
    <source>
        <dbReference type="SAM" id="SignalP"/>
    </source>
</evidence>
<dbReference type="InterPro" id="IPR005519">
    <property type="entry name" value="Acid_phosphat_B-like"/>
</dbReference>
<dbReference type="EMBL" id="CP068073">
    <property type="protein sequence ID" value="QQS81854.1"/>
    <property type="molecule type" value="Genomic_DNA"/>
</dbReference>
<feature type="region of interest" description="Disordered" evidence="2">
    <location>
        <begin position="271"/>
        <end position="300"/>
    </location>
</feature>
<protein>
    <submittedName>
        <fullName evidence="5">5'-nucleotidase, lipoprotein e(P4) family</fullName>
    </submittedName>
</protein>
<dbReference type="PIRSF" id="PIRSF019271">
    <property type="entry name" value="Acid_Ptase_C"/>
    <property type="match status" value="1"/>
</dbReference>
<evidence type="ECO:0000313" key="5">
    <source>
        <dbReference type="EMBL" id="RZI00372.1"/>
    </source>
</evidence>
<keyword evidence="5" id="KW-0449">Lipoprotein</keyword>
<name>A0A143PDG1_9STAP</name>
<dbReference type="EMBL" id="RQTE01000288">
    <property type="protein sequence ID" value="RZI00372.1"/>
    <property type="molecule type" value="Genomic_DNA"/>
</dbReference>
<dbReference type="InterPro" id="IPR023214">
    <property type="entry name" value="HAD_sf"/>
</dbReference>
<dbReference type="KEGG" id="scv:A4G25_10550"/>
<dbReference type="NCBIfam" id="TIGR01533">
    <property type="entry name" value="lipo_e_P4"/>
    <property type="match status" value="1"/>
</dbReference>
<keyword evidence="7" id="KW-1185">Reference proteome</keyword>
<sequence>MNKIAKYSAIVGIASSLLISGPANVHAAGGSQAATTVKEQQTTQQEVNLGEQNTMSVSWYQNSAEAKALYLQGYNTAKDNLDKQLKHYHGKGKGKKQPAIVLDIDETVLDNSPYQAYASLNNTTFPKGWHEWVMAAKAKPVYGAKEFLNYANKKGVAIYYVSDRDKDTELEATSKNLKAQGLPQNDKSHILLKGKNDKNKESRRNYVKKNHNLLMLFGDNLLDFEDPKAKTAQSRTDLVNEKKEEFGRKYIIFPNPMYGSWESTLYNNDYSKSSQEKDQLRKASLTTFDPATGEVKQAQQ</sequence>
<reference evidence="4 7" key="2">
    <citation type="submission" date="2021-01" db="EMBL/GenBank/DDBJ databases">
        <title>FDA dAtabase for Regulatory Grade micrObial Sequences (FDA-ARGOS): Supporting development and validation of Infectious Disease Dx tests.</title>
        <authorList>
            <person name="Sproer C."/>
            <person name="Gronow S."/>
            <person name="Severitt S."/>
            <person name="Schroder I."/>
            <person name="Tallon L."/>
            <person name="Sadzewicz L."/>
            <person name="Zhao X."/>
            <person name="Boylan J."/>
            <person name="Ott S."/>
            <person name="Bowen H."/>
            <person name="Vavikolanu K."/>
            <person name="Mehta A."/>
            <person name="Aluvathingal J."/>
            <person name="Nadendla S."/>
            <person name="Lowell S."/>
            <person name="Myers T."/>
            <person name="Yan Y."/>
            <person name="Sichtig H."/>
        </authorList>
    </citation>
    <scope>NUCLEOTIDE SEQUENCE [LARGE SCALE GENOMIC DNA]</scope>
    <source>
        <strain evidence="4 7">FDAARGOS_1148</strain>
    </source>
</reference>
<dbReference type="GeneID" id="93725792"/>
<feature type="signal peptide" evidence="3">
    <location>
        <begin position="1"/>
        <end position="27"/>
    </location>
</feature>
<dbReference type="SFLD" id="SFLDS00003">
    <property type="entry name" value="Haloacid_Dehalogenase"/>
    <property type="match status" value="1"/>
</dbReference>
<gene>
    <name evidence="5" type="ORF">EIG99_11720</name>
    <name evidence="4" type="ORF">I6J05_07930</name>
</gene>
<proteinExistence type="predicted"/>
<dbReference type="SUPFAM" id="SSF56784">
    <property type="entry name" value="HAD-like"/>
    <property type="match status" value="1"/>
</dbReference>
<dbReference type="PANTHER" id="PTHR31284">
    <property type="entry name" value="ACID PHOSPHATASE-LIKE PROTEIN"/>
    <property type="match status" value="1"/>
</dbReference>
<evidence type="ECO:0000313" key="7">
    <source>
        <dbReference type="Proteomes" id="UP000595942"/>
    </source>
</evidence>
<dbReference type="GO" id="GO:0009279">
    <property type="term" value="C:cell outer membrane"/>
    <property type="evidence" value="ECO:0007669"/>
    <property type="project" value="InterPro"/>
</dbReference>
<dbReference type="CDD" id="cd07534">
    <property type="entry name" value="HAD_CAP"/>
    <property type="match status" value="1"/>
</dbReference>
<dbReference type="Pfam" id="PF03767">
    <property type="entry name" value="Acid_phosphat_B"/>
    <property type="match status" value="1"/>
</dbReference>
<dbReference type="SFLD" id="SFLDG01125">
    <property type="entry name" value="C1.1:_Acid_Phosphatase_Like"/>
    <property type="match status" value="1"/>
</dbReference>
<evidence type="ECO:0000256" key="1">
    <source>
        <dbReference type="ARBA" id="ARBA00022729"/>
    </source>
</evidence>
<dbReference type="AlphaFoldDB" id="A0A143PDG1"/>
<evidence type="ECO:0000313" key="6">
    <source>
        <dbReference type="Proteomes" id="UP000293854"/>
    </source>
</evidence>
<dbReference type="InterPro" id="IPR036412">
    <property type="entry name" value="HAD-like_sf"/>
</dbReference>
<dbReference type="Gene3D" id="3.40.50.1000">
    <property type="entry name" value="HAD superfamily/HAD-like"/>
    <property type="match status" value="1"/>
</dbReference>
<dbReference type="Proteomes" id="UP000293854">
    <property type="component" value="Unassembled WGS sequence"/>
</dbReference>
<dbReference type="OrthoDB" id="395856at2"/>
<dbReference type="InterPro" id="IPR006423">
    <property type="entry name" value="Lipo_e_P4"/>
</dbReference>
<dbReference type="Proteomes" id="UP000595942">
    <property type="component" value="Chromosome"/>
</dbReference>